<keyword evidence="1" id="KW-0175">Coiled coil</keyword>
<dbReference type="EMBL" id="HBEZ01020664">
    <property type="protein sequence ID" value="CAD8633769.1"/>
    <property type="molecule type" value="Transcribed_RNA"/>
</dbReference>
<dbReference type="AlphaFoldDB" id="A0A6T7XMW5"/>
<feature type="coiled-coil region" evidence="1">
    <location>
        <begin position="14"/>
        <end position="48"/>
    </location>
</feature>
<evidence type="ECO:0000256" key="2">
    <source>
        <dbReference type="SAM" id="MobiDB-lite"/>
    </source>
</evidence>
<reference evidence="3" key="1">
    <citation type="submission" date="2021-01" db="EMBL/GenBank/DDBJ databases">
        <authorList>
            <person name="Corre E."/>
            <person name="Pelletier E."/>
            <person name="Niang G."/>
            <person name="Scheremetjew M."/>
            <person name="Finn R."/>
            <person name="Kale V."/>
            <person name="Holt S."/>
            <person name="Cochrane G."/>
            <person name="Meng A."/>
            <person name="Brown T."/>
            <person name="Cohen L."/>
        </authorList>
    </citation>
    <scope>NUCLEOTIDE SEQUENCE</scope>
    <source>
        <strain evidence="3">CCAP979/52</strain>
    </source>
</reference>
<gene>
    <name evidence="3" type="ORF">CCUR1050_LOCUS11449</name>
    <name evidence="4" type="ORF">CCUR1050_LOCUS11450</name>
</gene>
<organism evidence="3">
    <name type="scientific">Cryptomonas curvata</name>
    <dbReference type="NCBI Taxonomy" id="233186"/>
    <lineage>
        <taxon>Eukaryota</taxon>
        <taxon>Cryptophyceae</taxon>
        <taxon>Cryptomonadales</taxon>
        <taxon>Cryptomonadaceae</taxon>
        <taxon>Cryptomonas</taxon>
    </lineage>
</organism>
<evidence type="ECO:0000313" key="4">
    <source>
        <dbReference type="EMBL" id="CAD8633769.1"/>
    </source>
</evidence>
<feature type="region of interest" description="Disordered" evidence="2">
    <location>
        <begin position="91"/>
        <end position="120"/>
    </location>
</feature>
<sequence length="120" mass="14202">MGNNSTTAKTGKHLERERDALNRVNELRQEEQQRIESKEKKHQTFLRKQIIDDLHDDLIQNVVEPLKIWTDALVSQNDFCTKSHIEVDDDEFDEVWDDAPKKSKSNRSRRRSSAHTTHHR</sequence>
<evidence type="ECO:0008006" key="5">
    <source>
        <dbReference type="Google" id="ProtNLM"/>
    </source>
</evidence>
<accession>A0A6T7XMW5</accession>
<proteinExistence type="predicted"/>
<name>A0A6T7XMW5_9CRYP</name>
<dbReference type="EMBL" id="HBEZ01020663">
    <property type="protein sequence ID" value="CAD8633768.1"/>
    <property type="molecule type" value="Transcribed_RNA"/>
</dbReference>
<feature type="compositionally biased region" description="Basic residues" evidence="2">
    <location>
        <begin position="102"/>
        <end position="120"/>
    </location>
</feature>
<protein>
    <recommendedName>
        <fullName evidence="5">Pinin/SDK/MemA protein domain-containing protein</fullName>
    </recommendedName>
</protein>
<evidence type="ECO:0000256" key="1">
    <source>
        <dbReference type="SAM" id="Coils"/>
    </source>
</evidence>
<evidence type="ECO:0000313" key="3">
    <source>
        <dbReference type="EMBL" id="CAD8633768.1"/>
    </source>
</evidence>